<reference evidence="1" key="1">
    <citation type="submission" date="2019-02" db="EMBL/GenBank/DDBJ databases">
        <authorList>
            <person name="Gruber-Vodicka R. H."/>
            <person name="Seah K. B. B."/>
        </authorList>
    </citation>
    <scope>NUCLEOTIDE SEQUENCE</scope>
    <source>
        <strain evidence="1">BECK_BZ15</strain>
    </source>
</reference>
<evidence type="ECO:0000313" key="1">
    <source>
        <dbReference type="EMBL" id="VFJ50026.1"/>
    </source>
</evidence>
<dbReference type="NCBIfam" id="TIGR04256">
    <property type="entry name" value="GxxExxY"/>
    <property type="match status" value="1"/>
</dbReference>
<organism evidence="1">
    <name type="scientific">Candidatus Kentrum sp. FW</name>
    <dbReference type="NCBI Taxonomy" id="2126338"/>
    <lineage>
        <taxon>Bacteria</taxon>
        <taxon>Pseudomonadati</taxon>
        <taxon>Pseudomonadota</taxon>
        <taxon>Gammaproteobacteria</taxon>
        <taxon>Candidatus Kentrum</taxon>
    </lineage>
</organism>
<dbReference type="Pfam" id="PF13366">
    <property type="entry name" value="PDDEXK_3"/>
    <property type="match status" value="1"/>
</dbReference>
<protein>
    <submittedName>
        <fullName evidence="1">GxxExxY protein</fullName>
    </submittedName>
</protein>
<dbReference type="InterPro" id="IPR026350">
    <property type="entry name" value="GxxExxY"/>
</dbReference>
<accession>A0A450SCB6</accession>
<name>A0A450SCB6_9GAMM</name>
<gene>
    <name evidence="1" type="ORF">BECKFW1821A_GA0114235_102527</name>
</gene>
<proteinExistence type="predicted"/>
<dbReference type="EMBL" id="CAADEW010000025">
    <property type="protein sequence ID" value="VFJ50026.1"/>
    <property type="molecule type" value="Genomic_DNA"/>
</dbReference>
<dbReference type="AlphaFoldDB" id="A0A450SCB6"/>
<sequence>MTDLIYKDESYAIGGAVFEVYREMGHGFLESVYQECLEKELARRGIPFLSQPVLRLFYKGQPLDQTYKPDLLCYDTVVVELKALGEITGEHKAQVLNYLKAARLKLGLLVNFGCHPKATIERLVL</sequence>